<organism evidence="1">
    <name type="scientific">freshwater metagenome</name>
    <dbReference type="NCBI Taxonomy" id="449393"/>
    <lineage>
        <taxon>unclassified sequences</taxon>
        <taxon>metagenomes</taxon>
        <taxon>ecological metagenomes</taxon>
    </lineage>
</organism>
<dbReference type="InterPro" id="IPR014718">
    <property type="entry name" value="GH-type_carb-bd"/>
</dbReference>
<dbReference type="InterPro" id="IPR008183">
    <property type="entry name" value="Aldose_1/G6P_1-epimerase"/>
</dbReference>
<evidence type="ECO:0000313" key="1">
    <source>
        <dbReference type="EMBL" id="CAB4688082.1"/>
    </source>
</evidence>
<dbReference type="InterPro" id="IPR011013">
    <property type="entry name" value="Gal_mutarotase_sf_dom"/>
</dbReference>
<dbReference type="Pfam" id="PF01263">
    <property type="entry name" value="Aldose_epim"/>
    <property type="match status" value="1"/>
</dbReference>
<dbReference type="EMBL" id="CAEZXA010000201">
    <property type="protein sequence ID" value="CAB4688082.1"/>
    <property type="molecule type" value="Genomic_DNA"/>
</dbReference>
<protein>
    <submittedName>
        <fullName evidence="1">Unannotated protein</fullName>
    </submittedName>
</protein>
<dbReference type="GO" id="GO:0005975">
    <property type="term" value="P:carbohydrate metabolic process"/>
    <property type="evidence" value="ECO:0007669"/>
    <property type="project" value="InterPro"/>
</dbReference>
<accession>A0A6J6NPT5</accession>
<sequence>MQLSAGSTSVSIDTSAGGRVSSLIMDGTELLVTAAEDSLGWGLYPMVPFAGRVRDGVLMFRGLQYELPLRLPPNALHGTVLDVEWTVVEQLPAKITMTCDLGSDWPFAGTVTHVIDVVDGDVLFTLTLDAAEPQPAQVGWHPWFLPPRHSHHNFTAMLQQDVSGITTNQRVPVPHRKYDDCFVKPITMPWLTIGEVKVEISSDCSHWVIYNANPAGICFEPQSGPPNGINTEPYVVMPGKPLVRHMAITRIS</sequence>
<dbReference type="GO" id="GO:0016853">
    <property type="term" value="F:isomerase activity"/>
    <property type="evidence" value="ECO:0007669"/>
    <property type="project" value="InterPro"/>
</dbReference>
<reference evidence="1" key="1">
    <citation type="submission" date="2020-05" db="EMBL/GenBank/DDBJ databases">
        <authorList>
            <person name="Chiriac C."/>
            <person name="Salcher M."/>
            <person name="Ghai R."/>
            <person name="Kavagutti S V."/>
        </authorList>
    </citation>
    <scope>NUCLEOTIDE SEQUENCE</scope>
</reference>
<gene>
    <name evidence="1" type="ORF">UFOPK2334_01570</name>
</gene>
<dbReference type="GO" id="GO:0030246">
    <property type="term" value="F:carbohydrate binding"/>
    <property type="evidence" value="ECO:0007669"/>
    <property type="project" value="InterPro"/>
</dbReference>
<proteinExistence type="predicted"/>
<dbReference type="Gene3D" id="2.70.98.10">
    <property type="match status" value="1"/>
</dbReference>
<dbReference type="SUPFAM" id="SSF74650">
    <property type="entry name" value="Galactose mutarotase-like"/>
    <property type="match status" value="1"/>
</dbReference>
<name>A0A6J6NPT5_9ZZZZ</name>
<dbReference type="AlphaFoldDB" id="A0A6J6NPT5"/>